<name>A0A0R1JR07_9LACO</name>
<dbReference type="CDD" id="cd03108">
    <property type="entry name" value="AdSS"/>
    <property type="match status" value="1"/>
</dbReference>
<dbReference type="FunFam" id="3.90.170.10:FF:000001">
    <property type="entry name" value="Adenylosuccinate synthetase"/>
    <property type="match status" value="1"/>
</dbReference>
<feature type="binding site" evidence="8">
    <location>
        <begin position="341"/>
        <end position="343"/>
    </location>
    <ligand>
        <name>GTP</name>
        <dbReference type="ChEBI" id="CHEBI:37565"/>
    </ligand>
</feature>
<feature type="binding site" evidence="8">
    <location>
        <begin position="52"/>
        <end position="54"/>
    </location>
    <ligand>
        <name>GTP</name>
        <dbReference type="ChEBI" id="CHEBI:37565"/>
    </ligand>
</feature>
<feature type="active site" evidence="9">
    <location>
        <position position="151"/>
    </location>
</feature>
<dbReference type="GO" id="GO:0046040">
    <property type="term" value="P:IMP metabolic process"/>
    <property type="evidence" value="ECO:0007669"/>
    <property type="project" value="TreeGrafter"/>
</dbReference>
<dbReference type="InterPro" id="IPR033128">
    <property type="entry name" value="Adenylosuccin_syn_Lys_AS"/>
</dbReference>
<dbReference type="Proteomes" id="UP000051804">
    <property type="component" value="Unassembled WGS sequence"/>
</dbReference>
<feature type="binding site" description="in other chain" evidence="8">
    <location>
        <position position="313"/>
    </location>
    <ligand>
        <name>IMP</name>
        <dbReference type="ChEBI" id="CHEBI:58053"/>
        <note>ligand shared between dimeric partners</note>
    </ligand>
</feature>
<evidence type="ECO:0000256" key="8">
    <source>
        <dbReference type="HAMAP-Rule" id="MF_00011"/>
    </source>
</evidence>
<feature type="binding site" description="in other chain" evidence="8">
    <location>
        <begin position="25"/>
        <end position="28"/>
    </location>
    <ligand>
        <name>IMP</name>
        <dbReference type="ChEBI" id="CHEBI:58053"/>
        <note>ligand shared between dimeric partners</note>
    </ligand>
</feature>
<feature type="binding site" evidence="8">
    <location>
        <position position="52"/>
    </location>
    <ligand>
        <name>Mg(2+)</name>
        <dbReference type="ChEBI" id="CHEBI:18420"/>
    </ligand>
</feature>
<keyword evidence="6 8" id="KW-0460">Magnesium</keyword>
<dbReference type="GO" id="GO:0005737">
    <property type="term" value="C:cytoplasm"/>
    <property type="evidence" value="ECO:0007669"/>
    <property type="project" value="UniProtKB-SubCell"/>
</dbReference>
<dbReference type="Gene3D" id="3.90.170.10">
    <property type="entry name" value="Adenylosuccinate Synthetase, subunit A, domain 3"/>
    <property type="match status" value="1"/>
</dbReference>
<evidence type="ECO:0000256" key="6">
    <source>
        <dbReference type="ARBA" id="ARBA00022842"/>
    </source>
</evidence>
<dbReference type="PROSITE" id="PS00513">
    <property type="entry name" value="ADENYLOSUCCIN_SYN_2"/>
    <property type="match status" value="1"/>
</dbReference>
<comment type="catalytic activity">
    <reaction evidence="8 10">
        <text>IMP + L-aspartate + GTP = N(6)-(1,2-dicarboxyethyl)-AMP + GDP + phosphate + 2 H(+)</text>
        <dbReference type="Rhea" id="RHEA:15753"/>
        <dbReference type="ChEBI" id="CHEBI:15378"/>
        <dbReference type="ChEBI" id="CHEBI:29991"/>
        <dbReference type="ChEBI" id="CHEBI:37565"/>
        <dbReference type="ChEBI" id="CHEBI:43474"/>
        <dbReference type="ChEBI" id="CHEBI:57567"/>
        <dbReference type="ChEBI" id="CHEBI:58053"/>
        <dbReference type="ChEBI" id="CHEBI:58189"/>
        <dbReference type="EC" id="6.3.4.4"/>
    </reaction>
</comment>
<dbReference type="Gene3D" id="1.10.300.10">
    <property type="entry name" value="Adenylosuccinate Synthetase, subunit A, domain 2"/>
    <property type="match status" value="1"/>
</dbReference>
<dbReference type="InterPro" id="IPR001114">
    <property type="entry name" value="Adenylosuccinate_synthetase"/>
</dbReference>
<dbReference type="PANTHER" id="PTHR11846">
    <property type="entry name" value="ADENYLOSUCCINATE SYNTHETASE"/>
    <property type="match status" value="1"/>
</dbReference>
<dbReference type="Gene3D" id="3.40.440.10">
    <property type="entry name" value="Adenylosuccinate Synthetase, subunit A, domain 1"/>
    <property type="match status" value="1"/>
</dbReference>
<keyword evidence="3 8" id="KW-0479">Metal-binding</keyword>
<dbReference type="SMART" id="SM00788">
    <property type="entry name" value="Adenylsucc_synt"/>
    <property type="match status" value="1"/>
</dbReference>
<feature type="binding site" evidence="8">
    <location>
        <position position="154"/>
    </location>
    <ligand>
        <name>IMP</name>
        <dbReference type="ChEBI" id="CHEBI:58053"/>
        <note>ligand shared between dimeric partners</note>
    </ligand>
</feature>
<evidence type="ECO:0000256" key="10">
    <source>
        <dbReference type="RuleBase" id="RU000520"/>
    </source>
</evidence>
<dbReference type="GO" id="GO:0000287">
    <property type="term" value="F:magnesium ion binding"/>
    <property type="evidence" value="ECO:0007669"/>
    <property type="project" value="UniProtKB-UniRule"/>
</dbReference>
<dbReference type="AlphaFoldDB" id="A0A0R1JR07"/>
<dbReference type="GO" id="GO:0005525">
    <property type="term" value="F:GTP binding"/>
    <property type="evidence" value="ECO:0007669"/>
    <property type="project" value="UniProtKB-UniRule"/>
</dbReference>
<feature type="binding site" evidence="8">
    <location>
        <position position="315"/>
    </location>
    <ligand>
        <name>GTP</name>
        <dbReference type="ChEBI" id="CHEBI:37565"/>
    </ligand>
</feature>
<dbReference type="HAMAP" id="MF_00011">
    <property type="entry name" value="Adenylosucc_synth"/>
    <property type="match status" value="1"/>
</dbReference>
<evidence type="ECO:0000256" key="2">
    <source>
        <dbReference type="ARBA" id="ARBA00022598"/>
    </source>
</evidence>
<keyword evidence="4 8" id="KW-0547">Nucleotide-binding</keyword>
<dbReference type="InterPro" id="IPR042111">
    <property type="entry name" value="Adenylosuccinate_synth_dom3"/>
</dbReference>
<keyword evidence="8" id="KW-0963">Cytoplasm</keyword>
<dbReference type="UniPathway" id="UPA00075">
    <property type="reaction ID" value="UER00335"/>
</dbReference>
<comment type="caution">
    <text evidence="11">The sequence shown here is derived from an EMBL/GenBank/DDBJ whole genome shotgun (WGS) entry which is preliminary data.</text>
</comment>
<feature type="binding site" evidence="8">
    <location>
        <begin position="423"/>
        <end position="425"/>
    </location>
    <ligand>
        <name>GTP</name>
        <dbReference type="ChEBI" id="CHEBI:37565"/>
    </ligand>
</feature>
<keyword evidence="12" id="KW-1185">Reference proteome</keyword>
<proteinExistence type="inferred from homology"/>
<dbReference type="InterPro" id="IPR027417">
    <property type="entry name" value="P-loop_NTPase"/>
</dbReference>
<feature type="binding site" evidence="8">
    <location>
        <position position="25"/>
    </location>
    <ligand>
        <name>Mg(2+)</name>
        <dbReference type="ChEBI" id="CHEBI:18420"/>
    </ligand>
</feature>
<dbReference type="GO" id="GO:0004019">
    <property type="term" value="F:adenylosuccinate synthase activity"/>
    <property type="evidence" value="ECO:0007669"/>
    <property type="project" value="UniProtKB-UniRule"/>
</dbReference>
<keyword evidence="5 8" id="KW-0658">Purine biosynthesis</keyword>
<comment type="function">
    <text evidence="8">Plays an important role in the de novo pathway of purine nucleotide biosynthesis. Catalyzes the first committed step in the biosynthesis of AMP from IMP.</text>
</comment>
<comment type="cofactor">
    <cofactor evidence="8">
        <name>Mg(2+)</name>
        <dbReference type="ChEBI" id="CHEBI:18420"/>
    </cofactor>
    <text evidence="8">Binds 1 Mg(2+) ion per subunit.</text>
</comment>
<dbReference type="PROSITE" id="PS01266">
    <property type="entry name" value="ADENYLOSUCCIN_SYN_1"/>
    <property type="match status" value="1"/>
</dbReference>
<dbReference type="FunFam" id="1.10.300.10:FF:000001">
    <property type="entry name" value="Adenylosuccinate synthetase"/>
    <property type="match status" value="1"/>
</dbReference>
<dbReference type="InterPro" id="IPR042110">
    <property type="entry name" value="Adenylosuccinate_synth_dom2"/>
</dbReference>
<feature type="binding site" evidence="8">
    <location>
        <begin position="309"/>
        <end position="315"/>
    </location>
    <ligand>
        <name>substrate</name>
    </ligand>
</feature>
<dbReference type="STRING" id="1291734.FD02_GL001660"/>
<dbReference type="SUPFAM" id="SSF52540">
    <property type="entry name" value="P-loop containing nucleoside triphosphate hydrolases"/>
    <property type="match status" value="1"/>
</dbReference>
<dbReference type="InterPro" id="IPR018220">
    <property type="entry name" value="Adenylosuccin_syn_GTP-bd"/>
</dbReference>
<evidence type="ECO:0000313" key="11">
    <source>
        <dbReference type="EMBL" id="KRK73830.1"/>
    </source>
</evidence>
<organism evidence="11 12">
    <name type="scientific">Lacticaseibacillus nasuensis JCM 17158</name>
    <dbReference type="NCBI Taxonomy" id="1291734"/>
    <lineage>
        <taxon>Bacteria</taxon>
        <taxon>Bacillati</taxon>
        <taxon>Bacillota</taxon>
        <taxon>Bacilli</taxon>
        <taxon>Lactobacillales</taxon>
        <taxon>Lactobacillaceae</taxon>
        <taxon>Lacticaseibacillus</taxon>
    </lineage>
</organism>
<evidence type="ECO:0000256" key="1">
    <source>
        <dbReference type="ARBA" id="ARBA00011738"/>
    </source>
</evidence>
<feature type="binding site" description="in other chain" evidence="8">
    <location>
        <position position="235"/>
    </location>
    <ligand>
        <name>IMP</name>
        <dbReference type="ChEBI" id="CHEBI:58053"/>
        <note>ligand shared between dimeric partners</note>
    </ligand>
</feature>
<dbReference type="EMBL" id="AZDJ01000003">
    <property type="protein sequence ID" value="KRK73830.1"/>
    <property type="molecule type" value="Genomic_DNA"/>
</dbReference>
<comment type="pathway">
    <text evidence="8 10">Purine metabolism; AMP biosynthesis via de novo pathway; AMP from IMP: step 1/2.</text>
</comment>
<evidence type="ECO:0000256" key="7">
    <source>
        <dbReference type="ARBA" id="ARBA00023134"/>
    </source>
</evidence>
<dbReference type="PANTHER" id="PTHR11846:SF0">
    <property type="entry name" value="ADENYLOSUCCINATE SYNTHETASE"/>
    <property type="match status" value="1"/>
</dbReference>
<dbReference type="InterPro" id="IPR042109">
    <property type="entry name" value="Adenylosuccinate_synth_dom1"/>
</dbReference>
<sequence>MAVNGQSKGAQIMGTVVVVGTQWGDEGKGKITDFLSQGAKIIARYQGGDNAGHTIHTDGKVFKLRLIPSGILYPHQLSVIGNGVVVNPKSLVEELAYLRQQGVAGDNLRISDRAHVILPYHIALDKAQETAKGANKIGTTNRGIGPAYMDKASRVGIRIADLLDRDLFAERLKANLAEKNELFTKLYDLPAMQFDDIFEEYYQYGQQIKPYVTDTSVVLNDAIDAGEHVLFEGAQGVMLDIDQGTYPFVTSSNPAGGVTIGAGVGASKIDRVAGVAKAYTSRVGDGPFPTELFDHDGDFIREAGHEYGTVTGRPRRIGWFDAVVVRHARRVAGVTDLCLNSVDVLTGLKTVKICAAYERNGERIYHYPASLKELAECQPVYEELPGWDEDITGAKTLADLPANARNYIKRVAELVGVDLLTFSVGPGRDQTNVLANIWDKF</sequence>
<evidence type="ECO:0000256" key="9">
    <source>
        <dbReference type="PROSITE-ProRule" id="PRU10134"/>
    </source>
</evidence>
<dbReference type="GO" id="GO:0044208">
    <property type="term" value="P:'de novo' AMP biosynthetic process"/>
    <property type="evidence" value="ECO:0007669"/>
    <property type="project" value="UniProtKB-UniRule"/>
</dbReference>
<comment type="subunit">
    <text evidence="1 8">Homodimer.</text>
</comment>
<evidence type="ECO:0000313" key="12">
    <source>
        <dbReference type="Proteomes" id="UP000051804"/>
    </source>
</evidence>
<protein>
    <recommendedName>
        <fullName evidence="8 10">Adenylosuccinate synthetase</fullName>
        <shortName evidence="8">AMPSase</shortName>
        <shortName evidence="8">AdSS</shortName>
        <ecNumber evidence="8 10">6.3.4.4</ecNumber>
    </recommendedName>
    <alternativeName>
        <fullName evidence="8">IMP--aspartate ligase</fullName>
    </alternativeName>
</protein>
<keyword evidence="7 8" id="KW-0342">GTP-binding</keyword>
<dbReference type="PATRIC" id="fig|1291734.4.peg.1708"/>
<gene>
    <name evidence="8" type="primary">purA</name>
    <name evidence="11" type="ORF">FD02_GL001660</name>
</gene>
<dbReference type="NCBIfam" id="TIGR00184">
    <property type="entry name" value="purA"/>
    <property type="match status" value="1"/>
</dbReference>
<dbReference type="NCBIfam" id="NF002223">
    <property type="entry name" value="PRK01117.1"/>
    <property type="match status" value="1"/>
</dbReference>
<feature type="binding site" description="in other chain" evidence="8">
    <location>
        <position position="250"/>
    </location>
    <ligand>
        <name>IMP</name>
        <dbReference type="ChEBI" id="CHEBI:58053"/>
        <note>ligand shared between dimeric partners</note>
    </ligand>
</feature>
<comment type="subcellular location">
    <subcellularLocation>
        <location evidence="8">Cytoplasm</location>
    </subcellularLocation>
</comment>
<feature type="binding site" description="in other chain" evidence="8">
    <location>
        <begin position="50"/>
        <end position="53"/>
    </location>
    <ligand>
        <name>IMP</name>
        <dbReference type="ChEBI" id="CHEBI:58053"/>
        <note>ligand shared between dimeric partners</note>
    </ligand>
</feature>
<feature type="binding site" evidence="8">
    <location>
        <begin position="24"/>
        <end position="30"/>
    </location>
    <ligand>
        <name>GTP</name>
        <dbReference type="ChEBI" id="CHEBI:37565"/>
    </ligand>
</feature>
<comment type="similarity">
    <text evidence="8 10">Belongs to the adenylosuccinate synthetase family.</text>
</comment>
<feature type="active site" description="Proton donor" evidence="8">
    <location>
        <position position="53"/>
    </location>
</feature>
<accession>A0A0R1JR07</accession>
<evidence type="ECO:0000256" key="4">
    <source>
        <dbReference type="ARBA" id="ARBA00022741"/>
    </source>
</evidence>
<dbReference type="Pfam" id="PF00709">
    <property type="entry name" value="Adenylsucc_synt"/>
    <property type="match status" value="1"/>
</dbReference>
<feature type="active site" description="Proton acceptor" evidence="8">
    <location>
        <position position="25"/>
    </location>
</feature>
<feature type="binding site" description="in other chain" evidence="8">
    <location>
        <position position="140"/>
    </location>
    <ligand>
        <name>IMP</name>
        <dbReference type="ChEBI" id="CHEBI:58053"/>
        <note>ligand shared between dimeric partners</note>
    </ligand>
</feature>
<keyword evidence="2 8" id="KW-0436">Ligase</keyword>
<dbReference type="EC" id="6.3.4.4" evidence="8 10"/>
<reference evidence="11 12" key="1">
    <citation type="journal article" date="2015" name="Genome Announc.">
        <title>Expanding the biotechnology potential of lactobacilli through comparative genomics of 213 strains and associated genera.</title>
        <authorList>
            <person name="Sun Z."/>
            <person name="Harris H.M."/>
            <person name="McCann A."/>
            <person name="Guo C."/>
            <person name="Argimon S."/>
            <person name="Zhang W."/>
            <person name="Yang X."/>
            <person name="Jeffery I.B."/>
            <person name="Cooney J.C."/>
            <person name="Kagawa T.F."/>
            <person name="Liu W."/>
            <person name="Song Y."/>
            <person name="Salvetti E."/>
            <person name="Wrobel A."/>
            <person name="Rasinkangas P."/>
            <person name="Parkhill J."/>
            <person name="Rea M.C."/>
            <person name="O'Sullivan O."/>
            <person name="Ritari J."/>
            <person name="Douillard F.P."/>
            <person name="Paul Ross R."/>
            <person name="Yang R."/>
            <person name="Briner A.E."/>
            <person name="Felis G.E."/>
            <person name="de Vos W.M."/>
            <person name="Barrangou R."/>
            <person name="Klaenhammer T.R."/>
            <person name="Caufield P.W."/>
            <person name="Cui Y."/>
            <person name="Zhang H."/>
            <person name="O'Toole P.W."/>
        </authorList>
    </citation>
    <scope>NUCLEOTIDE SEQUENCE [LARGE SCALE GENOMIC DNA]</scope>
    <source>
        <strain evidence="11 12">JCM 17158</strain>
    </source>
</reference>
<evidence type="ECO:0000256" key="5">
    <source>
        <dbReference type="ARBA" id="ARBA00022755"/>
    </source>
</evidence>
<evidence type="ECO:0000256" key="3">
    <source>
        <dbReference type="ARBA" id="ARBA00022723"/>
    </source>
</evidence>